<sequence>MSELLFEIKLNLQIQKIPNFIMLSLKAKKKCIIFDDKSLMNPSTQFHVFLKEKFVERASLHQVYKYSGFDEHSFKFSLKNSNS</sequence>
<proteinExistence type="predicted"/>
<comment type="caution">
    <text evidence="1">The sequence shown here is derived from an EMBL/GenBank/DDBJ whole genome shotgun (WGS) entry which is preliminary data.</text>
</comment>
<dbReference type="Proteomes" id="UP000276133">
    <property type="component" value="Unassembled WGS sequence"/>
</dbReference>
<gene>
    <name evidence="1" type="ORF">BpHYR1_026591</name>
</gene>
<name>A0A3M7P200_BRAPC</name>
<dbReference type="AlphaFoldDB" id="A0A3M7P200"/>
<organism evidence="1 2">
    <name type="scientific">Brachionus plicatilis</name>
    <name type="common">Marine rotifer</name>
    <name type="synonym">Brachionus muelleri</name>
    <dbReference type="NCBI Taxonomy" id="10195"/>
    <lineage>
        <taxon>Eukaryota</taxon>
        <taxon>Metazoa</taxon>
        <taxon>Spiralia</taxon>
        <taxon>Gnathifera</taxon>
        <taxon>Rotifera</taxon>
        <taxon>Eurotatoria</taxon>
        <taxon>Monogononta</taxon>
        <taxon>Pseudotrocha</taxon>
        <taxon>Ploima</taxon>
        <taxon>Brachionidae</taxon>
        <taxon>Brachionus</taxon>
    </lineage>
</organism>
<dbReference type="EMBL" id="REGN01014055">
    <property type="protein sequence ID" value="RMZ93122.1"/>
    <property type="molecule type" value="Genomic_DNA"/>
</dbReference>
<evidence type="ECO:0000313" key="1">
    <source>
        <dbReference type="EMBL" id="RMZ93122.1"/>
    </source>
</evidence>
<keyword evidence="2" id="KW-1185">Reference proteome</keyword>
<protein>
    <submittedName>
        <fullName evidence="1">Uncharacterized protein</fullName>
    </submittedName>
</protein>
<evidence type="ECO:0000313" key="2">
    <source>
        <dbReference type="Proteomes" id="UP000276133"/>
    </source>
</evidence>
<reference evidence="1 2" key="1">
    <citation type="journal article" date="2018" name="Sci. Rep.">
        <title>Genomic signatures of local adaptation to the degree of environmental predictability in rotifers.</title>
        <authorList>
            <person name="Franch-Gras L."/>
            <person name="Hahn C."/>
            <person name="Garcia-Roger E.M."/>
            <person name="Carmona M.J."/>
            <person name="Serra M."/>
            <person name="Gomez A."/>
        </authorList>
    </citation>
    <scope>NUCLEOTIDE SEQUENCE [LARGE SCALE GENOMIC DNA]</scope>
    <source>
        <strain evidence="1">HYR1</strain>
    </source>
</reference>
<accession>A0A3M7P200</accession>